<gene>
    <name evidence="1" type="ORF">FKR84_07535</name>
</gene>
<accession>A0A507ZSY3</accession>
<comment type="caution">
    <text evidence="1">The sequence shown here is derived from an EMBL/GenBank/DDBJ whole genome shotgun (WGS) entry which is preliminary data.</text>
</comment>
<name>A0A507ZSY3_9FLAO</name>
<proteinExistence type="predicted"/>
<dbReference type="Proteomes" id="UP000317169">
    <property type="component" value="Unassembled WGS sequence"/>
</dbReference>
<reference evidence="1 2" key="1">
    <citation type="submission" date="2019-06" db="EMBL/GenBank/DDBJ databases">
        <title>Flavibacter putida gen. nov., sp. nov., a novel marine bacterium of the family Flavobacteriaceae isolated from coastal seawater.</title>
        <authorList>
            <person name="Feng X."/>
        </authorList>
    </citation>
    <scope>NUCLEOTIDE SEQUENCE [LARGE SCALE GENOMIC DNA]</scope>
    <source>
        <strain evidence="1 2">PLHSN227</strain>
    </source>
</reference>
<sequence>MKSLAYLNKVRRRDDKTMHLAIEELEKQIKKDDFTKPNPICCCIIYGFGFYSRLLIVKITLPALQENTRKV</sequence>
<organism evidence="1 2">
    <name type="scientific">Haloflavibacter putidus</name>
    <dbReference type="NCBI Taxonomy" id="2576776"/>
    <lineage>
        <taxon>Bacteria</taxon>
        <taxon>Pseudomonadati</taxon>
        <taxon>Bacteroidota</taxon>
        <taxon>Flavobacteriia</taxon>
        <taxon>Flavobacteriales</taxon>
        <taxon>Flavobacteriaceae</taxon>
        <taxon>Haloflavibacter</taxon>
    </lineage>
</organism>
<dbReference type="EMBL" id="VIAR01000006">
    <property type="protein sequence ID" value="TQD38828.1"/>
    <property type="molecule type" value="Genomic_DNA"/>
</dbReference>
<dbReference type="AlphaFoldDB" id="A0A507ZSY3"/>
<evidence type="ECO:0000313" key="1">
    <source>
        <dbReference type="EMBL" id="TQD38828.1"/>
    </source>
</evidence>
<dbReference type="RefSeq" id="WP_141421686.1">
    <property type="nucleotide sequence ID" value="NZ_VIAR01000006.1"/>
</dbReference>
<keyword evidence="2" id="KW-1185">Reference proteome</keyword>
<protein>
    <submittedName>
        <fullName evidence="1">Uncharacterized protein</fullName>
    </submittedName>
</protein>
<evidence type="ECO:0000313" key="2">
    <source>
        <dbReference type="Proteomes" id="UP000317169"/>
    </source>
</evidence>